<reference evidence="4 5" key="1">
    <citation type="submission" date="2015-08" db="EMBL/GenBank/DDBJ databases">
        <title>Ancestral chromatin configuration constrains chromatin evolution on differentiating sex chromosomes in Drosophila.</title>
        <authorList>
            <person name="Zhou Q."/>
            <person name="Bachtrog D."/>
        </authorList>
    </citation>
    <scope>NUCLEOTIDE SEQUENCE [LARGE SCALE GENOMIC DNA]</scope>
    <source>
        <tissue evidence="4">Whole larvae</tissue>
    </source>
</reference>
<dbReference type="InterPro" id="IPR000618">
    <property type="entry name" value="Insect_cuticle"/>
</dbReference>
<dbReference type="EMBL" id="CP012525">
    <property type="protein sequence ID" value="ALC43601.1"/>
    <property type="molecule type" value="Genomic_DNA"/>
</dbReference>
<evidence type="ECO:0000313" key="5">
    <source>
        <dbReference type="Proteomes" id="UP000494163"/>
    </source>
</evidence>
<dbReference type="AlphaFoldDB" id="A0A0M4EID0"/>
<dbReference type="InterPro" id="IPR031311">
    <property type="entry name" value="CHIT_BIND_RR_consensus"/>
</dbReference>
<dbReference type="PRINTS" id="PR00947">
    <property type="entry name" value="CUTICLE"/>
</dbReference>
<dbReference type="OrthoDB" id="7255276at2759"/>
<organism evidence="4 5">
    <name type="scientific">Drosophila busckii</name>
    <name type="common">Fruit fly</name>
    <dbReference type="NCBI Taxonomy" id="30019"/>
    <lineage>
        <taxon>Eukaryota</taxon>
        <taxon>Metazoa</taxon>
        <taxon>Ecdysozoa</taxon>
        <taxon>Arthropoda</taxon>
        <taxon>Hexapoda</taxon>
        <taxon>Insecta</taxon>
        <taxon>Pterygota</taxon>
        <taxon>Neoptera</taxon>
        <taxon>Endopterygota</taxon>
        <taxon>Diptera</taxon>
        <taxon>Brachycera</taxon>
        <taxon>Muscomorpha</taxon>
        <taxon>Ephydroidea</taxon>
        <taxon>Drosophilidae</taxon>
        <taxon>Drosophila</taxon>
    </lineage>
</organism>
<dbReference type="Pfam" id="PF00379">
    <property type="entry name" value="Chitin_bind_4"/>
    <property type="match status" value="1"/>
</dbReference>
<protein>
    <submittedName>
        <fullName evidence="4">Lcp65Aa</fullName>
    </submittedName>
</protein>
<accession>A0A0M4EID0</accession>
<evidence type="ECO:0000256" key="3">
    <source>
        <dbReference type="SAM" id="SignalP"/>
    </source>
</evidence>
<keyword evidence="3" id="KW-0732">Signal</keyword>
<evidence type="ECO:0000256" key="2">
    <source>
        <dbReference type="PROSITE-ProRule" id="PRU00497"/>
    </source>
</evidence>
<keyword evidence="5" id="KW-1185">Reference proteome</keyword>
<dbReference type="GO" id="GO:0062129">
    <property type="term" value="C:chitin-based extracellular matrix"/>
    <property type="evidence" value="ECO:0007669"/>
    <property type="project" value="TreeGrafter"/>
</dbReference>
<dbReference type="STRING" id="30019.A0A0M4EID0"/>
<keyword evidence="1 2" id="KW-0193">Cuticle</keyword>
<evidence type="ECO:0000313" key="4">
    <source>
        <dbReference type="EMBL" id="ALC43601.1"/>
    </source>
</evidence>
<dbReference type="PANTHER" id="PTHR10380:SF218">
    <property type="entry name" value="ADULT CUTICLE PROTEIN 65AA-RELATED"/>
    <property type="match status" value="1"/>
</dbReference>
<feature type="signal peptide" evidence="3">
    <location>
        <begin position="1"/>
        <end position="17"/>
    </location>
</feature>
<evidence type="ECO:0000256" key="1">
    <source>
        <dbReference type="ARBA" id="ARBA00022460"/>
    </source>
</evidence>
<dbReference type="InterPro" id="IPR050468">
    <property type="entry name" value="Cuticle_Struct_Prot"/>
</dbReference>
<name>A0A0M4EID0_DROBS</name>
<dbReference type="GO" id="GO:0008010">
    <property type="term" value="F:structural constituent of chitin-based larval cuticle"/>
    <property type="evidence" value="ECO:0007669"/>
    <property type="project" value="TreeGrafter"/>
</dbReference>
<dbReference type="PROSITE" id="PS00233">
    <property type="entry name" value="CHIT_BIND_RR_1"/>
    <property type="match status" value="1"/>
</dbReference>
<dbReference type="PROSITE" id="PS51155">
    <property type="entry name" value="CHIT_BIND_RR_2"/>
    <property type="match status" value="1"/>
</dbReference>
<dbReference type="PANTHER" id="PTHR10380">
    <property type="entry name" value="CUTICLE PROTEIN"/>
    <property type="match status" value="1"/>
</dbReference>
<dbReference type="OMA" id="QGAHIPH"/>
<dbReference type="Proteomes" id="UP000494163">
    <property type="component" value="Chromosome 3L"/>
</dbReference>
<gene>
    <name evidence="4" type="ORF">Dbus_chr3Lg767</name>
</gene>
<proteinExistence type="predicted"/>
<sequence>MKCVLIFIGLCLALTAAAPGGEPADIVEQTVDVLPDGYKLSLETSDGTKRKEHATLKNAGTEDEAIAVQGSYSYVGDDGVTYSVSFTADENGYQPQGAHLPHV</sequence>
<feature type="chain" id="PRO_5005793281" evidence="3">
    <location>
        <begin position="18"/>
        <end position="103"/>
    </location>
</feature>